<evidence type="ECO:0000259" key="7">
    <source>
        <dbReference type="PROSITE" id="PS51471"/>
    </source>
</evidence>
<dbReference type="InterPro" id="IPR036249">
    <property type="entry name" value="Thioredoxin-like_sf"/>
</dbReference>
<dbReference type="GO" id="GO:0016209">
    <property type="term" value="F:antioxidant activity"/>
    <property type="evidence" value="ECO:0007669"/>
    <property type="project" value="InterPro"/>
</dbReference>
<keyword evidence="5" id="KW-0560">Oxidoreductase</keyword>
<accession>A0A941JLP2</accession>
<sequence>MTRRIFTVGDPAPWFSCRSSNSSEFHFGTTAGRYLVLCFYGSASIRKNARVINYLTKELRHFFDDEKIAFFGVSIDNQDEQLARVSQILPGIRYFWDFNGQVSLLYGAIAPEQELTQGQIAYNSFTLVLSPLLRVMANIPLTDPDRHNETISKILSELPPVNDYAGVPLHAPVLIVPRIFERSFCRQLIELYEKNGGSESGFMREKDGNTVGVVDYSFKRRQDYYLDHDSVNDEICAAIRAKIVRRLVPEIEKAYQYKVTRMERYVIACYDGEIGGFFRPHRDNTTKGTAHRRFACTINLNTEEYEGGDLRFPEFGRATYRAPTGGAVVFSCSLLHEATPVTKGTRYAFLPFLYDDESAQIRQENSVFLTGEIIRS</sequence>
<dbReference type="PROSITE" id="PS51471">
    <property type="entry name" value="FE2OG_OXY"/>
    <property type="match status" value="1"/>
</dbReference>
<evidence type="ECO:0000256" key="5">
    <source>
        <dbReference type="ARBA" id="ARBA00023002"/>
    </source>
</evidence>
<protein>
    <submittedName>
        <fullName evidence="8">2OG-Fe(II) oxygenase</fullName>
    </submittedName>
</protein>
<evidence type="ECO:0000256" key="3">
    <source>
        <dbReference type="ARBA" id="ARBA00022896"/>
    </source>
</evidence>
<dbReference type="InterPro" id="IPR005123">
    <property type="entry name" value="Oxoglu/Fe-dep_dioxygenase_dom"/>
</dbReference>
<dbReference type="GO" id="GO:0016705">
    <property type="term" value="F:oxidoreductase activity, acting on paired donors, with incorporation or reduction of molecular oxygen"/>
    <property type="evidence" value="ECO:0007669"/>
    <property type="project" value="InterPro"/>
</dbReference>
<keyword evidence="2" id="KW-0479">Metal-binding</keyword>
<keyword evidence="6" id="KW-0408">Iron</keyword>
<dbReference type="AlphaFoldDB" id="A0A941JLP2"/>
<keyword evidence="4" id="KW-0223">Dioxygenase</keyword>
<evidence type="ECO:0000256" key="2">
    <source>
        <dbReference type="ARBA" id="ARBA00022723"/>
    </source>
</evidence>
<evidence type="ECO:0000313" key="9">
    <source>
        <dbReference type="Proteomes" id="UP000767446"/>
    </source>
</evidence>
<dbReference type="Gene3D" id="2.60.120.620">
    <property type="entry name" value="q2cbj1_9rhob like domain"/>
    <property type="match status" value="1"/>
</dbReference>
<dbReference type="SUPFAM" id="SSF52833">
    <property type="entry name" value="Thioredoxin-like"/>
    <property type="match status" value="1"/>
</dbReference>
<dbReference type="SMART" id="SM00702">
    <property type="entry name" value="P4Hc"/>
    <property type="match status" value="1"/>
</dbReference>
<dbReference type="GO" id="GO:0005506">
    <property type="term" value="F:iron ion binding"/>
    <property type="evidence" value="ECO:0007669"/>
    <property type="project" value="InterPro"/>
</dbReference>
<dbReference type="Proteomes" id="UP000767446">
    <property type="component" value="Unassembled WGS sequence"/>
</dbReference>
<dbReference type="Gene3D" id="3.40.30.10">
    <property type="entry name" value="Glutaredoxin"/>
    <property type="match status" value="1"/>
</dbReference>
<evidence type="ECO:0000313" key="8">
    <source>
        <dbReference type="EMBL" id="MBR8827324.1"/>
    </source>
</evidence>
<dbReference type="GO" id="GO:0031418">
    <property type="term" value="F:L-ascorbic acid binding"/>
    <property type="evidence" value="ECO:0007669"/>
    <property type="project" value="UniProtKB-KW"/>
</dbReference>
<name>A0A941JLP2_9CHRO</name>
<evidence type="ECO:0000256" key="4">
    <source>
        <dbReference type="ARBA" id="ARBA00022964"/>
    </source>
</evidence>
<proteinExistence type="predicted"/>
<comment type="cofactor">
    <cofactor evidence="1">
        <name>L-ascorbate</name>
        <dbReference type="ChEBI" id="CHEBI:38290"/>
    </cofactor>
</comment>
<dbReference type="InterPro" id="IPR000866">
    <property type="entry name" value="AhpC/TSA"/>
</dbReference>
<keyword evidence="3" id="KW-0847">Vitamin C</keyword>
<feature type="domain" description="Fe2OG dioxygenase" evidence="7">
    <location>
        <begin position="258"/>
        <end position="356"/>
    </location>
</feature>
<organism evidence="8 9">
    <name type="scientific">Gomphosphaeria aponina SAG 52.96 = DSM 107014</name>
    <dbReference type="NCBI Taxonomy" id="1521640"/>
    <lineage>
        <taxon>Bacteria</taxon>
        <taxon>Bacillati</taxon>
        <taxon>Cyanobacteriota</taxon>
        <taxon>Cyanophyceae</taxon>
        <taxon>Oscillatoriophycideae</taxon>
        <taxon>Chroococcales</taxon>
        <taxon>Gomphosphaeriaceae</taxon>
        <taxon>Gomphosphaeria</taxon>
    </lineage>
</organism>
<dbReference type="Pfam" id="PF13640">
    <property type="entry name" value="2OG-FeII_Oxy_3"/>
    <property type="match status" value="1"/>
</dbReference>
<dbReference type="InterPro" id="IPR006620">
    <property type="entry name" value="Pro_4_hyd_alph"/>
</dbReference>
<evidence type="ECO:0000256" key="6">
    <source>
        <dbReference type="ARBA" id="ARBA00023004"/>
    </source>
</evidence>
<reference evidence="8" key="1">
    <citation type="submission" date="2021-02" db="EMBL/GenBank/DDBJ databases">
        <title>Metagenome analyses of Stigonema ocellatum DSM 106950, Chlorogloea purpurea SAG 13.99 and Gomphosphaeria aponina DSM 107014.</title>
        <authorList>
            <person name="Marter P."/>
            <person name="Huang S."/>
        </authorList>
    </citation>
    <scope>NUCLEOTIDE SEQUENCE</scope>
    <source>
        <strain evidence="8">JP213</strain>
    </source>
</reference>
<dbReference type="InterPro" id="IPR044862">
    <property type="entry name" value="Pro_4_hyd_alph_FE2OG_OXY"/>
</dbReference>
<dbReference type="Pfam" id="PF00578">
    <property type="entry name" value="AhpC-TSA"/>
    <property type="match status" value="1"/>
</dbReference>
<gene>
    <name evidence="8" type="ORF">DSM107014_05360</name>
</gene>
<comment type="caution">
    <text evidence="8">The sequence shown here is derived from an EMBL/GenBank/DDBJ whole genome shotgun (WGS) entry which is preliminary data.</text>
</comment>
<dbReference type="GO" id="GO:0051213">
    <property type="term" value="F:dioxygenase activity"/>
    <property type="evidence" value="ECO:0007669"/>
    <property type="project" value="UniProtKB-KW"/>
</dbReference>
<evidence type="ECO:0000256" key="1">
    <source>
        <dbReference type="ARBA" id="ARBA00001961"/>
    </source>
</evidence>
<dbReference type="EMBL" id="JADQBC010000026">
    <property type="protein sequence ID" value="MBR8827324.1"/>
    <property type="molecule type" value="Genomic_DNA"/>
</dbReference>